<evidence type="ECO:0000259" key="11">
    <source>
        <dbReference type="Pfam" id="PF16916"/>
    </source>
</evidence>
<feature type="transmembrane region" description="Helical" evidence="9">
    <location>
        <begin position="92"/>
        <end position="110"/>
    </location>
</feature>
<feature type="transmembrane region" description="Helical" evidence="9">
    <location>
        <begin position="20"/>
        <end position="47"/>
    </location>
</feature>
<evidence type="ECO:0000256" key="5">
    <source>
        <dbReference type="ARBA" id="ARBA00022989"/>
    </source>
</evidence>
<reference evidence="12 13" key="1">
    <citation type="journal article" date="2011" name="Stand. Genomic Sci.">
        <title>High quality draft genome sequence of Segniliparus rugosus CDC 945(T)= (ATCC BAA-974(T)).</title>
        <authorList>
            <person name="Earl A.M."/>
            <person name="Desjardins C.A."/>
            <person name="Fitzgerald M.G."/>
            <person name="Arachchi H.M."/>
            <person name="Zeng Q."/>
            <person name="Mehta T."/>
            <person name="Griggs A."/>
            <person name="Birren B.W."/>
            <person name="Toney N.C."/>
            <person name="Carr J."/>
            <person name="Posey J."/>
            <person name="Butler W.R."/>
        </authorList>
    </citation>
    <scope>NUCLEOTIDE SEQUENCE [LARGE SCALE GENOMIC DNA]</scope>
    <source>
        <strain evidence="13">ATCC BAA-974 / DSM 45345 / CCUG 50838 / CIP 108380 / JCM 13579 / CDC 945</strain>
    </source>
</reference>
<feature type="transmembrane region" description="Helical" evidence="9">
    <location>
        <begin position="162"/>
        <end position="179"/>
    </location>
</feature>
<dbReference type="GO" id="GO:0005886">
    <property type="term" value="C:plasma membrane"/>
    <property type="evidence" value="ECO:0007669"/>
    <property type="project" value="TreeGrafter"/>
</dbReference>
<dbReference type="InterPro" id="IPR027470">
    <property type="entry name" value="Cation_efflux_CTD"/>
</dbReference>
<dbReference type="HOGENOM" id="CLU_013430_0_0_11"/>
<feature type="domain" description="Cation efflux protein cytoplasmic" evidence="11">
    <location>
        <begin position="221"/>
        <end position="289"/>
    </location>
</feature>
<feature type="transmembrane region" description="Helical" evidence="9">
    <location>
        <begin position="53"/>
        <end position="71"/>
    </location>
</feature>
<keyword evidence="7 9" id="KW-0472">Membrane</keyword>
<feature type="compositionally biased region" description="Basic and acidic residues" evidence="8">
    <location>
        <begin position="296"/>
        <end position="311"/>
    </location>
</feature>
<keyword evidence="3" id="KW-0813">Transport</keyword>
<dbReference type="eggNOG" id="COG1230">
    <property type="taxonomic scope" value="Bacteria"/>
</dbReference>
<name>E5XQ60_SEGRC</name>
<dbReference type="SUPFAM" id="SSF161111">
    <property type="entry name" value="Cation efflux protein transmembrane domain-like"/>
    <property type="match status" value="1"/>
</dbReference>
<dbReference type="AlphaFoldDB" id="E5XQ60"/>
<keyword evidence="13" id="KW-1185">Reference proteome</keyword>
<dbReference type="OrthoDB" id="9809646at2"/>
<dbReference type="PANTHER" id="PTHR11562">
    <property type="entry name" value="CATION EFFLUX PROTEIN/ ZINC TRANSPORTER"/>
    <property type="match status" value="1"/>
</dbReference>
<dbReference type="InterPro" id="IPR027469">
    <property type="entry name" value="Cation_efflux_TMD_sf"/>
</dbReference>
<comment type="caution">
    <text evidence="12">The sequence shown here is derived from an EMBL/GenBank/DDBJ whole genome shotgun (WGS) entry which is preliminary data.</text>
</comment>
<dbReference type="Pfam" id="PF16916">
    <property type="entry name" value="ZT_dimer"/>
    <property type="match status" value="1"/>
</dbReference>
<evidence type="ECO:0000256" key="4">
    <source>
        <dbReference type="ARBA" id="ARBA00022692"/>
    </source>
</evidence>
<organism evidence="12 13">
    <name type="scientific">Segniliparus rugosus (strain ATCC BAA-974 / DSM 45345 / CCUG 50838 / CIP 108380 / JCM 13579 / CDC 945)</name>
    <dbReference type="NCBI Taxonomy" id="679197"/>
    <lineage>
        <taxon>Bacteria</taxon>
        <taxon>Bacillati</taxon>
        <taxon>Actinomycetota</taxon>
        <taxon>Actinomycetes</taxon>
        <taxon>Mycobacteriales</taxon>
        <taxon>Segniliparaceae</taxon>
        <taxon>Segniliparus</taxon>
    </lineage>
</organism>
<dbReference type="RefSeq" id="WP_007469268.1">
    <property type="nucleotide sequence ID" value="NZ_KI391953.1"/>
</dbReference>
<evidence type="ECO:0000256" key="9">
    <source>
        <dbReference type="SAM" id="Phobius"/>
    </source>
</evidence>
<dbReference type="SUPFAM" id="SSF160240">
    <property type="entry name" value="Cation efflux protein cytoplasmic domain-like"/>
    <property type="match status" value="1"/>
</dbReference>
<feature type="region of interest" description="Disordered" evidence="8">
    <location>
        <begin position="296"/>
        <end position="327"/>
    </location>
</feature>
<evidence type="ECO:0000313" key="13">
    <source>
        <dbReference type="Proteomes" id="UP000004816"/>
    </source>
</evidence>
<evidence type="ECO:0000256" key="1">
    <source>
        <dbReference type="ARBA" id="ARBA00004141"/>
    </source>
</evidence>
<evidence type="ECO:0000256" key="7">
    <source>
        <dbReference type="ARBA" id="ARBA00023136"/>
    </source>
</evidence>
<feature type="transmembrane region" description="Helical" evidence="9">
    <location>
        <begin position="122"/>
        <end position="141"/>
    </location>
</feature>
<protein>
    <submittedName>
        <fullName evidence="12">Cation diffusion facilitator family transporter</fullName>
    </submittedName>
</protein>
<dbReference type="Proteomes" id="UP000004816">
    <property type="component" value="Unassembled WGS sequence"/>
</dbReference>
<gene>
    <name evidence="12" type="ORF">HMPREF9336_01632</name>
</gene>
<dbReference type="Pfam" id="PF01545">
    <property type="entry name" value="Cation_efflux"/>
    <property type="match status" value="1"/>
</dbReference>
<comment type="similarity">
    <text evidence="2">Belongs to the cation diffusion facilitator (CDF) transporter (TC 2.A.4) family. SLC30A subfamily.</text>
</comment>
<keyword evidence="5 9" id="KW-1133">Transmembrane helix</keyword>
<keyword evidence="6" id="KW-0406">Ion transport</keyword>
<evidence type="ECO:0000256" key="3">
    <source>
        <dbReference type="ARBA" id="ARBA00022448"/>
    </source>
</evidence>
<dbReference type="PANTHER" id="PTHR11562:SF17">
    <property type="entry name" value="RE54080P-RELATED"/>
    <property type="match status" value="1"/>
</dbReference>
<dbReference type="NCBIfam" id="TIGR01297">
    <property type="entry name" value="CDF"/>
    <property type="match status" value="1"/>
</dbReference>
<dbReference type="GO" id="GO:0005385">
    <property type="term" value="F:zinc ion transmembrane transporter activity"/>
    <property type="evidence" value="ECO:0007669"/>
    <property type="project" value="TreeGrafter"/>
</dbReference>
<dbReference type="InterPro" id="IPR002524">
    <property type="entry name" value="Cation_efflux"/>
</dbReference>
<dbReference type="InterPro" id="IPR036837">
    <property type="entry name" value="Cation_efflux_CTD_sf"/>
</dbReference>
<evidence type="ECO:0000256" key="2">
    <source>
        <dbReference type="ARBA" id="ARBA00008873"/>
    </source>
</evidence>
<dbReference type="STRING" id="679197.HMPREF9336_01632"/>
<evidence type="ECO:0000313" key="12">
    <source>
        <dbReference type="EMBL" id="EFV13514.1"/>
    </source>
</evidence>
<keyword evidence="4 9" id="KW-0812">Transmembrane</keyword>
<evidence type="ECO:0000256" key="8">
    <source>
        <dbReference type="SAM" id="MobiDB-lite"/>
    </source>
</evidence>
<evidence type="ECO:0000259" key="10">
    <source>
        <dbReference type="Pfam" id="PF01545"/>
    </source>
</evidence>
<dbReference type="InterPro" id="IPR058533">
    <property type="entry name" value="Cation_efflux_TM"/>
</dbReference>
<proteinExistence type="inferred from homology"/>
<evidence type="ECO:0000256" key="6">
    <source>
        <dbReference type="ARBA" id="ARBA00023065"/>
    </source>
</evidence>
<dbReference type="Gene3D" id="1.20.1510.10">
    <property type="entry name" value="Cation efflux protein transmembrane domain"/>
    <property type="match status" value="1"/>
</dbReference>
<dbReference type="InterPro" id="IPR050681">
    <property type="entry name" value="CDF/SLC30A"/>
</dbReference>
<comment type="subcellular location">
    <subcellularLocation>
        <location evidence="1">Membrane</location>
        <topology evidence="1">Multi-pass membrane protein</topology>
    </subcellularLocation>
</comment>
<sequence length="327" mass="34907">MPHDHDHGHGLAAGSDRRWLFAALALLLVFMAGEVVAGLIAGSLALLSDAAHMLTDVASLILALVAMNLAARPAQGAMTYGLRRAEILSAQLNGATLLVLGGWFAYEGILRLIHPPQVEGKLVLVVALIGVAVNIAATMCVGKANRKSLNVEGAFQHILTDLYAFIATVVAGLAIWLTGFVRADALAALVVAALMLRSGWGLVRAASRILLEAAPTGFSPDAIGAQLVAMDEVVEVHDLHIWEISSGQAALSAHVLVTDAADCHERRVAMERLLREEHGVDHTTIQVDHFAEGEEHCEQAHGRVHRSERDGTAPMEQTGRHEHHSRS</sequence>
<feature type="domain" description="Cation efflux protein transmembrane" evidence="10">
    <location>
        <begin position="20"/>
        <end position="211"/>
    </location>
</feature>
<dbReference type="EMBL" id="ACZI02000001">
    <property type="protein sequence ID" value="EFV13514.1"/>
    <property type="molecule type" value="Genomic_DNA"/>
</dbReference>
<accession>E5XQ60</accession>